<sequence>MREKASGVVLAGVKTYSSATSTRQSEWNVALDIYKVRSRKVPGPYSAEMQAWKRAIQAGEITFFIPKVKMGLRHVWEPNDLIAEKLGRTIHSYSLGPNLD</sequence>
<comment type="caution">
    <text evidence="1">The sequence shown here is derived from an EMBL/GenBank/DDBJ whole genome shotgun (WGS) entry which is preliminary data.</text>
</comment>
<proteinExistence type="predicted"/>
<evidence type="ECO:0000313" key="2">
    <source>
        <dbReference type="Proteomes" id="UP001396334"/>
    </source>
</evidence>
<dbReference type="EMBL" id="JBBPBN010000552">
    <property type="protein sequence ID" value="KAK8484648.1"/>
    <property type="molecule type" value="Genomic_DNA"/>
</dbReference>
<gene>
    <name evidence="1" type="ORF">V6N11_008497</name>
</gene>
<evidence type="ECO:0000313" key="1">
    <source>
        <dbReference type="EMBL" id="KAK8484648.1"/>
    </source>
</evidence>
<accession>A0ABR1ZVA2</accession>
<dbReference type="Proteomes" id="UP001396334">
    <property type="component" value="Unassembled WGS sequence"/>
</dbReference>
<keyword evidence="2" id="KW-1185">Reference proteome</keyword>
<reference evidence="1 2" key="1">
    <citation type="journal article" date="2024" name="G3 (Bethesda)">
        <title>Genome assembly of Hibiscus sabdariffa L. provides insights into metabolisms of medicinal natural products.</title>
        <authorList>
            <person name="Kim T."/>
        </authorList>
    </citation>
    <scope>NUCLEOTIDE SEQUENCE [LARGE SCALE GENOMIC DNA]</scope>
    <source>
        <strain evidence="1">TK-2024</strain>
        <tissue evidence="1">Old leaves</tissue>
    </source>
</reference>
<protein>
    <submittedName>
        <fullName evidence="1">Uncharacterized protein</fullName>
    </submittedName>
</protein>
<organism evidence="1 2">
    <name type="scientific">Hibiscus sabdariffa</name>
    <name type="common">roselle</name>
    <dbReference type="NCBI Taxonomy" id="183260"/>
    <lineage>
        <taxon>Eukaryota</taxon>
        <taxon>Viridiplantae</taxon>
        <taxon>Streptophyta</taxon>
        <taxon>Embryophyta</taxon>
        <taxon>Tracheophyta</taxon>
        <taxon>Spermatophyta</taxon>
        <taxon>Magnoliopsida</taxon>
        <taxon>eudicotyledons</taxon>
        <taxon>Gunneridae</taxon>
        <taxon>Pentapetalae</taxon>
        <taxon>rosids</taxon>
        <taxon>malvids</taxon>
        <taxon>Malvales</taxon>
        <taxon>Malvaceae</taxon>
        <taxon>Malvoideae</taxon>
        <taxon>Hibiscus</taxon>
    </lineage>
</organism>
<name>A0ABR1ZVA2_9ROSI</name>